<dbReference type="HAMAP" id="MF_01416">
    <property type="entry name" value="ATP_synth_delta_bact"/>
    <property type="match status" value="1"/>
</dbReference>
<evidence type="ECO:0000313" key="8">
    <source>
        <dbReference type="EMBL" id="EFI33597.1"/>
    </source>
</evidence>
<evidence type="ECO:0000256" key="4">
    <source>
        <dbReference type="ARBA" id="ARBA00023065"/>
    </source>
</evidence>
<dbReference type="OrthoDB" id="9802471at2"/>
<dbReference type="NCBIfam" id="NF004402">
    <property type="entry name" value="PRK05758.2-2"/>
    <property type="match status" value="1"/>
</dbReference>
<organism evidence="8 9">
    <name type="scientific">Desulfonatronospira thiodismutans ASO3-1</name>
    <dbReference type="NCBI Taxonomy" id="555779"/>
    <lineage>
        <taxon>Bacteria</taxon>
        <taxon>Pseudomonadati</taxon>
        <taxon>Thermodesulfobacteriota</taxon>
        <taxon>Desulfovibrionia</taxon>
        <taxon>Desulfovibrionales</taxon>
        <taxon>Desulfonatronovibrionaceae</taxon>
        <taxon>Desulfonatronospira</taxon>
    </lineage>
</organism>
<sequence>MIGNIVARRYARALFALGQKQGDKELKAYGDDLASIADVLEGSPELFRIFRNPVISVSEKKGILTKVLGKLKPSKTISNFCHLLADKGRLDHLTEIQVYYAKLLDDYQGVLRGEIVTAIKLADNLKQDIVGKLEKQSGQQVTLDYKVDPEIVGGLVLKVGDKVLDASIKAQLQILKENIKRGE</sequence>
<accession>D6SSD1</accession>
<dbReference type="AlphaFoldDB" id="D6SSD1"/>
<dbReference type="NCBIfam" id="TIGR01145">
    <property type="entry name" value="ATP_synt_delta"/>
    <property type="match status" value="1"/>
</dbReference>
<evidence type="ECO:0000256" key="1">
    <source>
        <dbReference type="ARBA" id="ARBA00004370"/>
    </source>
</evidence>
<dbReference type="InterPro" id="IPR026015">
    <property type="entry name" value="ATP_synth_OSCP/delta_N_sf"/>
</dbReference>
<reference evidence="8" key="1">
    <citation type="submission" date="2010-05" db="EMBL/GenBank/DDBJ databases">
        <title>The draft genome of Desulfonatronospira thiodismutans ASO3-1.</title>
        <authorList>
            <consortium name="US DOE Joint Genome Institute (JGI-PGF)"/>
            <person name="Lucas S."/>
            <person name="Copeland A."/>
            <person name="Lapidus A."/>
            <person name="Cheng J.-F."/>
            <person name="Bruce D."/>
            <person name="Goodwin L."/>
            <person name="Pitluck S."/>
            <person name="Chertkov O."/>
            <person name="Brettin T."/>
            <person name="Detter J.C."/>
            <person name="Han C."/>
            <person name="Land M.L."/>
            <person name="Hauser L."/>
            <person name="Kyrpides N."/>
            <person name="Mikhailova N."/>
            <person name="Muyzer G."/>
            <person name="Woyke T."/>
        </authorList>
    </citation>
    <scope>NUCLEOTIDE SEQUENCE [LARGE SCALE GENOMIC DNA]</scope>
    <source>
        <strain evidence="8">ASO3-1</strain>
    </source>
</reference>
<evidence type="ECO:0000256" key="5">
    <source>
        <dbReference type="ARBA" id="ARBA00023136"/>
    </source>
</evidence>
<dbReference type="PANTHER" id="PTHR11910">
    <property type="entry name" value="ATP SYNTHASE DELTA CHAIN"/>
    <property type="match status" value="1"/>
</dbReference>
<keyword evidence="7" id="KW-0139">CF(1)</keyword>
<evidence type="ECO:0000256" key="3">
    <source>
        <dbReference type="ARBA" id="ARBA00022781"/>
    </source>
</evidence>
<gene>
    <name evidence="7" type="primary">atpH</name>
    <name evidence="8" type="ORF">Dthio_PD0932</name>
</gene>
<name>D6SSD1_9BACT</name>
<comment type="function">
    <text evidence="7">F(1)F(0) ATP synthase produces ATP from ADP in the presence of a proton or sodium gradient. F-type ATPases consist of two structural domains, F(1) containing the extramembraneous catalytic core and F(0) containing the membrane proton channel, linked together by a central stalk and a peripheral stalk. During catalysis, ATP synthesis in the catalytic domain of F(1) is coupled via a rotary mechanism of the central stalk subunits to proton translocation.</text>
</comment>
<proteinExistence type="inferred from homology"/>
<dbReference type="RefSeq" id="WP_008870947.1">
    <property type="nucleotide sequence ID" value="NZ_ACJN02000003.1"/>
</dbReference>
<dbReference type="Pfam" id="PF00213">
    <property type="entry name" value="OSCP"/>
    <property type="match status" value="1"/>
</dbReference>
<keyword evidence="9" id="KW-1185">Reference proteome</keyword>
<evidence type="ECO:0000256" key="6">
    <source>
        <dbReference type="ARBA" id="ARBA00023310"/>
    </source>
</evidence>
<dbReference type="Gene3D" id="1.10.520.20">
    <property type="entry name" value="N-terminal domain of the delta subunit of the F1F0-ATP synthase"/>
    <property type="match status" value="1"/>
</dbReference>
<dbReference type="GO" id="GO:0045259">
    <property type="term" value="C:proton-transporting ATP synthase complex"/>
    <property type="evidence" value="ECO:0007669"/>
    <property type="project" value="UniProtKB-KW"/>
</dbReference>
<comment type="similarity">
    <text evidence="7">Belongs to the ATPase delta chain family.</text>
</comment>
<evidence type="ECO:0000256" key="7">
    <source>
        <dbReference type="HAMAP-Rule" id="MF_01416"/>
    </source>
</evidence>
<keyword evidence="7" id="KW-1003">Cell membrane</keyword>
<dbReference type="GO" id="GO:0046933">
    <property type="term" value="F:proton-transporting ATP synthase activity, rotational mechanism"/>
    <property type="evidence" value="ECO:0007669"/>
    <property type="project" value="UniProtKB-UniRule"/>
</dbReference>
<comment type="caution">
    <text evidence="8">The sequence shown here is derived from an EMBL/GenBank/DDBJ whole genome shotgun (WGS) entry which is preliminary data.</text>
</comment>
<evidence type="ECO:0000256" key="2">
    <source>
        <dbReference type="ARBA" id="ARBA00022448"/>
    </source>
</evidence>
<dbReference type="EMBL" id="ACJN02000003">
    <property type="protein sequence ID" value="EFI33597.1"/>
    <property type="molecule type" value="Genomic_DNA"/>
</dbReference>
<keyword evidence="4 7" id="KW-0406">Ion transport</keyword>
<dbReference type="InterPro" id="IPR020781">
    <property type="entry name" value="ATPase_OSCP/d_CS"/>
</dbReference>
<dbReference type="Proteomes" id="UP000005496">
    <property type="component" value="Unassembled WGS sequence"/>
</dbReference>
<evidence type="ECO:0000313" key="9">
    <source>
        <dbReference type="Proteomes" id="UP000005496"/>
    </source>
</evidence>
<dbReference type="PRINTS" id="PR00125">
    <property type="entry name" value="ATPASEDELTA"/>
</dbReference>
<comment type="function">
    <text evidence="7">This protein is part of the stalk that links CF(0) to CF(1). It either transmits conformational changes from CF(0) to CF(1) or is implicated in proton conduction.</text>
</comment>
<dbReference type="PROSITE" id="PS00389">
    <property type="entry name" value="ATPASE_DELTA"/>
    <property type="match status" value="1"/>
</dbReference>
<protein>
    <recommendedName>
        <fullName evidence="7">ATP synthase subunit delta</fullName>
    </recommendedName>
    <alternativeName>
        <fullName evidence="7">ATP synthase F(1) sector subunit delta</fullName>
    </alternativeName>
    <alternativeName>
        <fullName evidence="7">F-type ATPase subunit delta</fullName>
        <shortName evidence="7">F-ATPase subunit delta</shortName>
    </alternativeName>
</protein>
<keyword evidence="6 7" id="KW-0066">ATP synthesis</keyword>
<dbReference type="InterPro" id="IPR000711">
    <property type="entry name" value="ATPase_OSCP/dsu"/>
</dbReference>
<dbReference type="GO" id="GO:0005886">
    <property type="term" value="C:plasma membrane"/>
    <property type="evidence" value="ECO:0007669"/>
    <property type="project" value="UniProtKB-SubCell"/>
</dbReference>
<dbReference type="eggNOG" id="COG0712">
    <property type="taxonomic scope" value="Bacteria"/>
</dbReference>
<keyword evidence="2 7" id="KW-0813">Transport</keyword>
<comment type="subcellular location">
    <subcellularLocation>
        <location evidence="7">Cell membrane</location>
        <topology evidence="7">Peripheral membrane protein</topology>
    </subcellularLocation>
    <subcellularLocation>
        <location evidence="1">Membrane</location>
    </subcellularLocation>
</comment>
<keyword evidence="3 7" id="KW-0375">Hydrogen ion transport</keyword>
<keyword evidence="5 7" id="KW-0472">Membrane</keyword>
<dbReference type="SUPFAM" id="SSF47928">
    <property type="entry name" value="N-terminal domain of the delta subunit of the F1F0-ATP synthase"/>
    <property type="match status" value="1"/>
</dbReference>